<name>A0A1I8B6S0_MELHA</name>
<reference evidence="2" key="1">
    <citation type="submission" date="2016-11" db="UniProtKB">
        <authorList>
            <consortium name="WormBaseParasite"/>
        </authorList>
    </citation>
    <scope>IDENTIFICATION</scope>
</reference>
<protein>
    <submittedName>
        <fullName evidence="2">Cytosolic protein</fullName>
    </submittedName>
</protein>
<evidence type="ECO:0000313" key="1">
    <source>
        <dbReference type="Proteomes" id="UP000095281"/>
    </source>
</evidence>
<keyword evidence="1" id="KW-1185">Reference proteome</keyword>
<organism evidence="1 2">
    <name type="scientific">Meloidogyne hapla</name>
    <name type="common">Root-knot nematode worm</name>
    <dbReference type="NCBI Taxonomy" id="6305"/>
    <lineage>
        <taxon>Eukaryota</taxon>
        <taxon>Metazoa</taxon>
        <taxon>Ecdysozoa</taxon>
        <taxon>Nematoda</taxon>
        <taxon>Chromadorea</taxon>
        <taxon>Rhabditida</taxon>
        <taxon>Tylenchina</taxon>
        <taxon>Tylenchomorpha</taxon>
        <taxon>Tylenchoidea</taxon>
        <taxon>Meloidogynidae</taxon>
        <taxon>Meloidogyninae</taxon>
        <taxon>Meloidogyne</taxon>
    </lineage>
</organism>
<proteinExistence type="predicted"/>
<accession>A0A1I8B6S0</accession>
<dbReference type="Proteomes" id="UP000095281">
    <property type="component" value="Unplaced"/>
</dbReference>
<sequence>MKDTEWNKLYWKITNDHIEEKLCDFGDSLDDDITLEDSEKLNEEEGFYANIHLYGMEYQEDAVTKLLYYNVKKHDEISKTNDVQEANKVRKSFSNFAISKEDSIKIAKLHFNAIKKILDNEMDNNSV</sequence>
<dbReference type="WBParaSite" id="MhA1_Contig1455.frz3.gene11">
    <property type="protein sequence ID" value="MhA1_Contig1455.frz3.gene11"/>
    <property type="gene ID" value="MhA1_Contig1455.frz3.gene11"/>
</dbReference>
<evidence type="ECO:0000313" key="2">
    <source>
        <dbReference type="WBParaSite" id="MhA1_Contig1455.frz3.gene11"/>
    </source>
</evidence>
<dbReference type="AlphaFoldDB" id="A0A1I8B6S0"/>